<feature type="region of interest" description="Disordered" evidence="1">
    <location>
        <begin position="65"/>
        <end position="93"/>
    </location>
</feature>
<proteinExistence type="predicted"/>
<protein>
    <submittedName>
        <fullName evidence="3">Uncharacterized protein</fullName>
    </submittedName>
</protein>
<feature type="transmembrane region" description="Helical" evidence="2">
    <location>
        <begin position="20"/>
        <end position="45"/>
    </location>
</feature>
<organism evidence="3 4">
    <name type="scientific">Prymnesium parvum</name>
    <name type="common">Toxic golden alga</name>
    <dbReference type="NCBI Taxonomy" id="97485"/>
    <lineage>
        <taxon>Eukaryota</taxon>
        <taxon>Haptista</taxon>
        <taxon>Haptophyta</taxon>
        <taxon>Prymnesiophyceae</taxon>
        <taxon>Prymnesiales</taxon>
        <taxon>Prymnesiaceae</taxon>
        <taxon>Prymnesium</taxon>
    </lineage>
</organism>
<feature type="compositionally biased region" description="Basic and acidic residues" evidence="1">
    <location>
        <begin position="75"/>
        <end position="87"/>
    </location>
</feature>
<reference evidence="3 4" key="1">
    <citation type="journal article" date="2024" name="Science">
        <title>Giant polyketide synthase enzymes in the biosynthesis of giant marine polyether toxins.</title>
        <authorList>
            <person name="Fallon T.R."/>
            <person name="Shende V.V."/>
            <person name="Wierzbicki I.H."/>
            <person name="Pendleton A.L."/>
            <person name="Watervoot N.F."/>
            <person name="Auber R.P."/>
            <person name="Gonzalez D.J."/>
            <person name="Wisecaver J.H."/>
            <person name="Moore B.S."/>
        </authorList>
    </citation>
    <scope>NUCLEOTIDE SEQUENCE [LARGE SCALE GENOMIC DNA]</scope>
    <source>
        <strain evidence="3 4">12B1</strain>
    </source>
</reference>
<keyword evidence="2" id="KW-1133">Transmembrane helix</keyword>
<dbReference type="Proteomes" id="UP001515480">
    <property type="component" value="Unassembled WGS sequence"/>
</dbReference>
<gene>
    <name evidence="3" type="ORF">AB1Y20_013144</name>
</gene>
<evidence type="ECO:0000256" key="2">
    <source>
        <dbReference type="SAM" id="Phobius"/>
    </source>
</evidence>
<evidence type="ECO:0000313" key="3">
    <source>
        <dbReference type="EMBL" id="KAL1500487.1"/>
    </source>
</evidence>
<keyword evidence="4" id="KW-1185">Reference proteome</keyword>
<evidence type="ECO:0000313" key="4">
    <source>
        <dbReference type="Proteomes" id="UP001515480"/>
    </source>
</evidence>
<name>A0AB34IMH5_PRYPA</name>
<dbReference type="AlphaFoldDB" id="A0AB34IMH5"/>
<keyword evidence="2" id="KW-0812">Transmembrane</keyword>
<accession>A0AB34IMH5</accession>
<keyword evidence="2" id="KW-0472">Membrane</keyword>
<comment type="caution">
    <text evidence="3">The sequence shown here is derived from an EMBL/GenBank/DDBJ whole genome shotgun (WGS) entry which is preliminary data.</text>
</comment>
<dbReference type="EMBL" id="JBGBPQ010000023">
    <property type="protein sequence ID" value="KAL1500487.1"/>
    <property type="molecule type" value="Genomic_DNA"/>
</dbReference>
<evidence type="ECO:0000256" key="1">
    <source>
        <dbReference type="SAM" id="MobiDB-lite"/>
    </source>
</evidence>
<sequence>MAAVESDDVFNPPCNDVPLLSWRMFFGTNVALLFTAFLVILAGYVNRRGQDQEINSFRDLIRPPCNKSAVASSREPTKATRRQGKDSKGKHRK</sequence>